<dbReference type="EnsemblPlants" id="AVESA.00010b.r2.5CG0894000.1">
    <property type="protein sequence ID" value="AVESA.00010b.r2.5CG0894000.1.CDS"/>
    <property type="gene ID" value="AVESA.00010b.r2.5CG0894000"/>
</dbReference>
<proteinExistence type="predicted"/>
<evidence type="ECO:0000313" key="2">
    <source>
        <dbReference type="Proteomes" id="UP001732700"/>
    </source>
</evidence>
<evidence type="ECO:0000313" key="1">
    <source>
        <dbReference type="EnsemblPlants" id="AVESA.00010b.r2.5CG0894000.1.CDS"/>
    </source>
</evidence>
<name>A0ACD5Y653_AVESA</name>
<dbReference type="Proteomes" id="UP001732700">
    <property type="component" value="Chromosome 5C"/>
</dbReference>
<accession>A0ACD5Y653</accession>
<reference evidence="1" key="1">
    <citation type="submission" date="2021-05" db="EMBL/GenBank/DDBJ databases">
        <authorList>
            <person name="Scholz U."/>
            <person name="Mascher M."/>
            <person name="Fiebig A."/>
        </authorList>
    </citation>
    <scope>NUCLEOTIDE SEQUENCE [LARGE SCALE GENOMIC DNA]</scope>
</reference>
<organism evidence="1 2">
    <name type="scientific">Avena sativa</name>
    <name type="common">Oat</name>
    <dbReference type="NCBI Taxonomy" id="4498"/>
    <lineage>
        <taxon>Eukaryota</taxon>
        <taxon>Viridiplantae</taxon>
        <taxon>Streptophyta</taxon>
        <taxon>Embryophyta</taxon>
        <taxon>Tracheophyta</taxon>
        <taxon>Spermatophyta</taxon>
        <taxon>Magnoliopsida</taxon>
        <taxon>Liliopsida</taxon>
        <taxon>Poales</taxon>
        <taxon>Poaceae</taxon>
        <taxon>BOP clade</taxon>
        <taxon>Pooideae</taxon>
        <taxon>Poodae</taxon>
        <taxon>Poeae</taxon>
        <taxon>Poeae Chloroplast Group 1 (Aveneae type)</taxon>
        <taxon>Aveninae</taxon>
        <taxon>Avena</taxon>
    </lineage>
</organism>
<keyword evidence="2" id="KW-1185">Reference proteome</keyword>
<protein>
    <submittedName>
        <fullName evidence="1">Uncharacterized protein</fullName>
    </submittedName>
</protein>
<reference evidence="1" key="2">
    <citation type="submission" date="2025-09" db="UniProtKB">
        <authorList>
            <consortium name="EnsemblPlants"/>
        </authorList>
    </citation>
    <scope>IDENTIFICATION</scope>
</reference>
<sequence length="1269" mass="143628">MQEEFCRAAIVGRYSDKTKIEELMLQSNAETLCVIPIVGPVGLGKTTLARLIFHDQGEGLNFDLRIWIDLSRKFDLRKIAADIISQANETKEGPSVVNIGAEIHENLQLLKNRLQESLHGKSCLVVLDGLCSTDKSQLDELKEMLRGTNRWIKVLVTTSSEITADLMHTFPPYKLLPLPEDDCWTIFSDKAFGDGGGVNTSLKKIGKQIVKRCDGLPALAHFLGSIVLNQVMDIWLAARDEPFWKLEEKYSGKTKMFSSLNQIYHDMPSALKLCFLYLSVFPKGSVIDKEKLIRQWIALDMVGSKHETLPPYVCGEMYIQDLLSIHFLQVTETYSINGMENRASPTTLCMHNFLHDFARHLACNDILILDDRETNDNAKELYFQYALLTYYKGQSTLCSSMLARARALHFLNTEPIKLHQEAFELLKHLRVLNLSRSSIEELPASIGQLKHLRYLDISSLKVQALPFSMSMLIKLEGLDLSNTSLRKLPPFIGSLERLKYLNLQGCDMLQNLPATLGHVKTLEHLRLSCCYNVSDLDDYLCNLHDLRFFDLSSCTELPQLPPSFGNLMNLENLNLSSCFNLKQLPESFGNLYFLRFLNMSSCYELKQLPGSLCDLLKLEVLILRRCRRLQNLPPSFGDIQNLRILDLTGCEALQVSIEMLTTNLEYLNLQQCLKLPTRPNRFNNLSRLKFLNLSQCRPTIDCLQSLEYLFNLEYLNLSQNLLVTPVSFLRLQKLHTLDLTACAFEYPSYSVSQMFLDIIHKMKRLKFVLTEDPMIIASLPQYIRCSVGTDENWHITTDELVIEDLTRGSRGLRIAESVNLQNRSELRFLELEWTNTSHPAVHGVVEDLGEEVLEKLQPHWSLEHFELAGYSGFAWPTWMMNNMVAVLPNLVSLHLFFLGNCKDLPPLSQLMNLRHLHIKDMPNLVNLEMGLCGGPLPFKKLIDLELDTLLNIEQLPILLASNDVNQQFMFPALEELSVLSCPNLMFKPSMPKCAKYRIKDSNRILSCGEPLGPLSSLSPVNIMITGCRISSSCLQWLESSQTIEKRVIHACVGDDGKALTSLELLEIKCTQESSSSEIWNEKTNQHSSGTKILHELTSQDGACKTTGHVVDSSGWQSSSESSLQSSQKNPATTALETSLIRKLFPKLNATSRQSVEHITSSAVSMPSMKTTPTSHQLSRSKMSAQIPEAQSLNLSLRKVLKATRKFSPSLKLSESGFWAIYKGILPDNQIIVVRRAKKDYVPIAKVDREVQLHAAISHWSLANIRKSWI</sequence>